<dbReference type="RefSeq" id="WP_093673833.1">
    <property type="nucleotide sequence ID" value="NZ_FOOY01000021.1"/>
</dbReference>
<dbReference type="AlphaFoldDB" id="A0A1I2UIK9"/>
<dbReference type="Pfam" id="PF01276">
    <property type="entry name" value="OKR_DC_1"/>
    <property type="match status" value="1"/>
</dbReference>
<keyword evidence="4" id="KW-0663">Pyridoxal phosphate</keyword>
<reference evidence="9" key="1">
    <citation type="submission" date="2016-10" db="EMBL/GenBank/DDBJ databases">
        <authorList>
            <person name="Varghese N."/>
            <person name="Submissions S."/>
        </authorList>
    </citation>
    <scope>NUCLEOTIDE SEQUENCE [LARGE SCALE GENOMIC DNA]</scope>
    <source>
        <strain evidence="9">ATCC 700379</strain>
    </source>
</reference>
<dbReference type="InterPro" id="IPR015421">
    <property type="entry name" value="PyrdxlP-dep_Trfase_major"/>
</dbReference>
<organism evidence="8 9">
    <name type="scientific">Sporolactobacillus nakayamae</name>
    <dbReference type="NCBI Taxonomy" id="269670"/>
    <lineage>
        <taxon>Bacteria</taxon>
        <taxon>Bacillati</taxon>
        <taxon>Bacillota</taxon>
        <taxon>Bacilli</taxon>
        <taxon>Bacillales</taxon>
        <taxon>Sporolactobacillaceae</taxon>
        <taxon>Sporolactobacillus</taxon>
    </lineage>
</organism>
<protein>
    <submittedName>
        <fullName evidence="8">Arginine/lysine/ornithine decarboxylase</fullName>
    </submittedName>
</protein>
<dbReference type="PANTHER" id="PTHR43277">
    <property type="entry name" value="ARGININE DECARBOXYLASE"/>
    <property type="match status" value="1"/>
</dbReference>
<feature type="domain" description="Orn/Lys/Arg decarboxylases family 1 pyridoxal-P attachment site" evidence="6">
    <location>
        <begin position="6"/>
        <end position="305"/>
    </location>
</feature>
<dbReference type="Pfam" id="PF03711">
    <property type="entry name" value="OKR_DC_1_C"/>
    <property type="match status" value="1"/>
</dbReference>
<evidence type="ECO:0000313" key="8">
    <source>
        <dbReference type="EMBL" id="SFG76883.1"/>
    </source>
</evidence>
<evidence type="ECO:0000313" key="9">
    <source>
        <dbReference type="Proteomes" id="UP000198752"/>
    </source>
</evidence>
<proteinExistence type="inferred from homology"/>
<accession>A0A1I2UIK9</accession>
<evidence type="ECO:0000256" key="1">
    <source>
        <dbReference type="ARBA" id="ARBA00001933"/>
    </source>
</evidence>
<evidence type="ECO:0000259" key="6">
    <source>
        <dbReference type="Pfam" id="PF01276"/>
    </source>
</evidence>
<evidence type="ECO:0000256" key="3">
    <source>
        <dbReference type="ARBA" id="ARBA00022793"/>
    </source>
</evidence>
<dbReference type="SUPFAM" id="SSF53383">
    <property type="entry name" value="PLP-dependent transferases"/>
    <property type="match status" value="1"/>
</dbReference>
<dbReference type="Gene3D" id="3.40.640.10">
    <property type="entry name" value="Type I PLP-dependent aspartate aminotransferase-like (Major domain)"/>
    <property type="match status" value="1"/>
</dbReference>
<dbReference type="PANTHER" id="PTHR43277:SF3">
    <property type="entry name" value="DECARBOXYLASE, PUTATIVE-RELATED"/>
    <property type="match status" value="1"/>
</dbReference>
<evidence type="ECO:0000259" key="7">
    <source>
        <dbReference type="Pfam" id="PF03711"/>
    </source>
</evidence>
<dbReference type="Gene3D" id="3.90.105.10">
    <property type="entry name" value="Molybdopterin biosynthesis moea protein, domain 2"/>
    <property type="match status" value="1"/>
</dbReference>
<dbReference type="STRING" id="269670.SAMN02982927_02707"/>
<dbReference type="SUPFAM" id="SSF55904">
    <property type="entry name" value="Ornithine decarboxylase C-terminal domain"/>
    <property type="match status" value="1"/>
</dbReference>
<dbReference type="EMBL" id="FOOY01000021">
    <property type="protein sequence ID" value="SFG76883.1"/>
    <property type="molecule type" value="Genomic_DNA"/>
</dbReference>
<evidence type="ECO:0000256" key="5">
    <source>
        <dbReference type="ARBA" id="ARBA00023239"/>
    </source>
</evidence>
<dbReference type="OrthoDB" id="9815233at2"/>
<evidence type="ECO:0000256" key="4">
    <source>
        <dbReference type="ARBA" id="ARBA00022898"/>
    </source>
</evidence>
<gene>
    <name evidence="8" type="ORF">SAMN02982927_02707</name>
</gene>
<keyword evidence="5" id="KW-0456">Lyase</keyword>
<keyword evidence="3" id="KW-0210">Decarboxylase</keyword>
<sequence length="485" mass="53937">MDQKRTPVFDGLIEYSRKQAYSFHVPGHKDGHVFPGKAGLSFKSILALDATEVANLDDLYHPTGILRDAQQLLGAYYGTKSSYFLVGGSTIGNVIMILAACEPGDVVFVQRDSHKSVINALKLADVRPVFLAPSIDPGSGLPVGIEPQTFDESLRRFPQAKALILTYPNYYGIAARSVRYLITQAHERGLSVLVDEAHGPHFKIGAPVPPSTLDMGADIVVHSAHKMLPAMTMGAYLHVNSERISMERIERFRSMLQSSSPSYPIMASLDLARHYMATLDRVNVSKMIASRDAFVQRLQKMNRLTILQADPDQFMLDPFKVVLCPSTRENGFDVQDKLIRLGLYPEMADPNHVLLVLGLTETINYEGAIRSVAEVLSQCASRSFERQEQAPSFPEIETLADSYRKLSSMKSETVDQSQAIGRIAAEQVIPYPPGIPIVVEGEYVTRRELDLICYWQRAGAVFQNESANKRKIKVYQAGEHHKNDT</sequence>
<keyword evidence="9" id="KW-1185">Reference proteome</keyword>
<dbReference type="InterPro" id="IPR052357">
    <property type="entry name" value="Orn_Lys_Arg_decarboxylase-I"/>
</dbReference>
<dbReference type="InterPro" id="IPR008286">
    <property type="entry name" value="Prn/Lys/Arg_de-COase_C"/>
</dbReference>
<comment type="similarity">
    <text evidence="2">Belongs to the Orn/Lys/Arg decarboxylase class-I family.</text>
</comment>
<dbReference type="InterPro" id="IPR000310">
    <property type="entry name" value="Orn/Lys/Arg_deCO2ase_major_dom"/>
</dbReference>
<comment type="cofactor">
    <cofactor evidence="1">
        <name>pyridoxal 5'-phosphate</name>
        <dbReference type="ChEBI" id="CHEBI:597326"/>
    </cofactor>
</comment>
<evidence type="ECO:0000256" key="2">
    <source>
        <dbReference type="ARBA" id="ARBA00010671"/>
    </source>
</evidence>
<dbReference type="InterPro" id="IPR015424">
    <property type="entry name" value="PyrdxlP-dep_Trfase"/>
</dbReference>
<dbReference type="GO" id="GO:0016831">
    <property type="term" value="F:carboxy-lyase activity"/>
    <property type="evidence" value="ECO:0007669"/>
    <property type="project" value="UniProtKB-KW"/>
</dbReference>
<name>A0A1I2UIK9_9BACL</name>
<dbReference type="InterPro" id="IPR036633">
    <property type="entry name" value="Prn/Lys/Arg_de-COase_C_sf"/>
</dbReference>
<dbReference type="Proteomes" id="UP000198752">
    <property type="component" value="Unassembled WGS sequence"/>
</dbReference>
<feature type="domain" description="Orn/Lys/Arg decarboxylase C-terminal" evidence="7">
    <location>
        <begin position="393"/>
        <end position="458"/>
    </location>
</feature>